<dbReference type="NCBIfam" id="NF004018">
    <property type="entry name" value="PRK05480.1"/>
    <property type="match status" value="1"/>
</dbReference>
<evidence type="ECO:0000259" key="6">
    <source>
        <dbReference type="SMART" id="SM00382"/>
    </source>
</evidence>
<dbReference type="PANTHER" id="PTHR10285">
    <property type="entry name" value="URIDINE KINASE"/>
    <property type="match status" value="1"/>
</dbReference>
<evidence type="ECO:0000256" key="1">
    <source>
        <dbReference type="ARBA" id="ARBA00004690"/>
    </source>
</evidence>
<dbReference type="RefSeq" id="WP_382167619.1">
    <property type="nucleotide sequence ID" value="NZ_JBHTBR010000005.1"/>
</dbReference>
<keyword evidence="8" id="KW-1185">Reference proteome</keyword>
<evidence type="ECO:0000256" key="2">
    <source>
        <dbReference type="ARBA" id="ARBA00012137"/>
    </source>
</evidence>
<name>A0ABW2IMV3_9PROT</name>
<dbReference type="InterPro" id="IPR027417">
    <property type="entry name" value="P-loop_NTPase"/>
</dbReference>
<protein>
    <recommendedName>
        <fullName evidence="2">uridine/cytidine kinase</fullName>
        <ecNumber evidence="2">2.7.1.48</ecNumber>
    </recommendedName>
</protein>
<keyword evidence="3 7" id="KW-0808">Transferase</keyword>
<proteinExistence type="predicted"/>
<dbReference type="InterPro" id="IPR003593">
    <property type="entry name" value="AAA+_ATPase"/>
</dbReference>
<dbReference type="CDD" id="cd02023">
    <property type="entry name" value="UMPK"/>
    <property type="match status" value="1"/>
</dbReference>
<organism evidence="7 8">
    <name type="scientific">Hirschia litorea</name>
    <dbReference type="NCBI Taxonomy" id="1199156"/>
    <lineage>
        <taxon>Bacteria</taxon>
        <taxon>Pseudomonadati</taxon>
        <taxon>Pseudomonadota</taxon>
        <taxon>Alphaproteobacteria</taxon>
        <taxon>Hyphomonadales</taxon>
        <taxon>Hyphomonadaceae</taxon>
        <taxon>Hirschia</taxon>
    </lineage>
</organism>
<gene>
    <name evidence="7" type="primary">udk</name>
    <name evidence="7" type="ORF">ACFQS8_11770</name>
</gene>
<dbReference type="Gene3D" id="3.40.50.300">
    <property type="entry name" value="P-loop containing nucleotide triphosphate hydrolases"/>
    <property type="match status" value="1"/>
</dbReference>
<dbReference type="Proteomes" id="UP001596492">
    <property type="component" value="Unassembled WGS sequence"/>
</dbReference>
<accession>A0ABW2IMV3</accession>
<comment type="caution">
    <text evidence="7">The sequence shown here is derived from an EMBL/GenBank/DDBJ whole genome shotgun (WGS) entry which is preliminary data.</text>
</comment>
<reference evidence="8" key="1">
    <citation type="journal article" date="2019" name="Int. J. Syst. Evol. Microbiol.">
        <title>The Global Catalogue of Microorganisms (GCM) 10K type strain sequencing project: providing services to taxonomists for standard genome sequencing and annotation.</title>
        <authorList>
            <consortium name="The Broad Institute Genomics Platform"/>
            <consortium name="The Broad Institute Genome Sequencing Center for Infectious Disease"/>
            <person name="Wu L."/>
            <person name="Ma J."/>
        </authorList>
    </citation>
    <scope>NUCLEOTIDE SEQUENCE [LARGE SCALE GENOMIC DNA]</scope>
    <source>
        <strain evidence="8">CCUG 51308</strain>
    </source>
</reference>
<evidence type="ECO:0000313" key="8">
    <source>
        <dbReference type="Proteomes" id="UP001596492"/>
    </source>
</evidence>
<dbReference type="Pfam" id="PF00485">
    <property type="entry name" value="PRK"/>
    <property type="match status" value="1"/>
</dbReference>
<dbReference type="EC" id="2.7.1.48" evidence="2"/>
<evidence type="ECO:0000313" key="7">
    <source>
        <dbReference type="EMBL" id="MFC7292299.1"/>
    </source>
</evidence>
<dbReference type="SMART" id="SM00382">
    <property type="entry name" value="AAA"/>
    <property type="match status" value="1"/>
</dbReference>
<dbReference type="PRINTS" id="PR00988">
    <property type="entry name" value="URIDINKINASE"/>
</dbReference>
<evidence type="ECO:0000256" key="4">
    <source>
        <dbReference type="ARBA" id="ARBA00022741"/>
    </source>
</evidence>
<dbReference type="GO" id="GO:0004849">
    <property type="term" value="F:uridine kinase activity"/>
    <property type="evidence" value="ECO:0007669"/>
    <property type="project" value="UniProtKB-EC"/>
</dbReference>
<dbReference type="InterPro" id="IPR000764">
    <property type="entry name" value="Uridine_kinase-like"/>
</dbReference>
<sequence length="229" mass="25804">MSKPYMIAITGGSGSGKSTLAQALLDKLGEDKVLLMGEDNYYKPREHQHPDAPLWSMKEMEERVDFDDPASKNMDMYEAHLVALRRGSTISQPVYDFTMHDRVDGAEKILSPRPIIVCEGVHTLSDRAYFNLFDLTIFVDTPADLRLARRIERDVNERNRDLDRVLAQYLNFVRPAHAQFTEPAKYLCDLIIKDEGPLAAKVGTPNARAEARLLAPLWSFLVDEGVIAG</sequence>
<feature type="domain" description="AAA+ ATPase" evidence="6">
    <location>
        <begin position="3"/>
        <end position="161"/>
    </location>
</feature>
<dbReference type="SUPFAM" id="SSF52540">
    <property type="entry name" value="P-loop containing nucleoside triphosphate hydrolases"/>
    <property type="match status" value="1"/>
</dbReference>
<keyword evidence="5 7" id="KW-0418">Kinase</keyword>
<dbReference type="EMBL" id="JBHTBR010000005">
    <property type="protein sequence ID" value="MFC7292299.1"/>
    <property type="molecule type" value="Genomic_DNA"/>
</dbReference>
<evidence type="ECO:0000256" key="3">
    <source>
        <dbReference type="ARBA" id="ARBA00022679"/>
    </source>
</evidence>
<comment type="pathway">
    <text evidence="1">Pyrimidine metabolism; UMP biosynthesis via salvage pathway; UMP from uridine: step 1/1.</text>
</comment>
<dbReference type="InterPro" id="IPR006083">
    <property type="entry name" value="PRK/URK"/>
</dbReference>
<evidence type="ECO:0000256" key="5">
    <source>
        <dbReference type="ARBA" id="ARBA00022777"/>
    </source>
</evidence>
<keyword evidence="4" id="KW-0547">Nucleotide-binding</keyword>